<keyword evidence="2 5" id="KW-0217">Developmental protein</keyword>
<evidence type="ECO:0000256" key="3">
    <source>
        <dbReference type="ARBA" id="ARBA00022782"/>
    </source>
</evidence>
<dbReference type="InterPro" id="IPR012474">
    <property type="entry name" value="Frigida"/>
</dbReference>
<comment type="similarity">
    <text evidence="1 5">Belongs to the Frigida family.</text>
</comment>
<evidence type="ECO:0000256" key="2">
    <source>
        <dbReference type="ARBA" id="ARBA00022473"/>
    </source>
</evidence>
<comment type="caution">
    <text evidence="7">The sequence shown here is derived from an EMBL/GenBank/DDBJ whole genome shotgun (WGS) entry which is preliminary data.</text>
</comment>
<feature type="chain" id="PRO_5040419583" description="FRIGIDA-like protein" evidence="6">
    <location>
        <begin position="33"/>
        <end position="215"/>
    </location>
</feature>
<dbReference type="EMBL" id="JAKOGI010000128">
    <property type="protein sequence ID" value="KAJ8443032.1"/>
    <property type="molecule type" value="Genomic_DNA"/>
</dbReference>
<accession>A0A9Q1KGX4</accession>
<dbReference type="AlphaFoldDB" id="A0A9Q1KGX4"/>
<keyword evidence="3 5" id="KW-0221">Differentiation</keyword>
<organism evidence="7 8">
    <name type="scientific">Carnegiea gigantea</name>
    <dbReference type="NCBI Taxonomy" id="171969"/>
    <lineage>
        <taxon>Eukaryota</taxon>
        <taxon>Viridiplantae</taxon>
        <taxon>Streptophyta</taxon>
        <taxon>Embryophyta</taxon>
        <taxon>Tracheophyta</taxon>
        <taxon>Spermatophyta</taxon>
        <taxon>Magnoliopsida</taxon>
        <taxon>eudicotyledons</taxon>
        <taxon>Gunneridae</taxon>
        <taxon>Pentapetalae</taxon>
        <taxon>Caryophyllales</taxon>
        <taxon>Cactineae</taxon>
        <taxon>Cactaceae</taxon>
        <taxon>Cactoideae</taxon>
        <taxon>Echinocereeae</taxon>
        <taxon>Carnegiea</taxon>
    </lineage>
</organism>
<proteinExistence type="inferred from homology"/>
<reference evidence="7" key="1">
    <citation type="submission" date="2022-04" db="EMBL/GenBank/DDBJ databases">
        <title>Carnegiea gigantea Genome sequencing and assembly v2.</title>
        <authorList>
            <person name="Copetti D."/>
            <person name="Sanderson M.J."/>
            <person name="Burquez A."/>
            <person name="Wojciechowski M.F."/>
        </authorList>
    </citation>
    <scope>NUCLEOTIDE SEQUENCE</scope>
    <source>
        <strain evidence="7">SGP5-SGP5p</strain>
        <tissue evidence="7">Aerial part</tissue>
    </source>
</reference>
<evidence type="ECO:0000256" key="1">
    <source>
        <dbReference type="ARBA" id="ARBA00008956"/>
    </source>
</evidence>
<evidence type="ECO:0000256" key="5">
    <source>
        <dbReference type="RuleBase" id="RU364012"/>
    </source>
</evidence>
<evidence type="ECO:0000313" key="7">
    <source>
        <dbReference type="EMBL" id="KAJ8443032.1"/>
    </source>
</evidence>
<sequence length="215" mass="23722">MGIIWCLTMVAEACRTLCGVLISCGLLDQIVGEDILQKSSRCGEVALARQGRKESTTFRSEILNAIGEAVDPLRLVLDVVREFVEQKAAGKSWMTDKRWVCGVLVGAMFKPDELKKGSFGVGFSRATTEKAESLLRDWREKTVKAVANDGGEGLSGMAPAEALMFLQIVLGFGLKDKFEEEFYKKLVMEFAGRRDMAKLAMSFFADNIGEPCIYV</sequence>
<dbReference type="Proteomes" id="UP001153076">
    <property type="component" value="Unassembled WGS sequence"/>
</dbReference>
<keyword evidence="6" id="KW-0732">Signal</keyword>
<protein>
    <recommendedName>
        <fullName evidence="5">FRIGIDA-like protein</fullName>
    </recommendedName>
</protein>
<name>A0A9Q1KGX4_9CARY</name>
<keyword evidence="4 5" id="KW-0287">Flowering</keyword>
<evidence type="ECO:0000256" key="4">
    <source>
        <dbReference type="ARBA" id="ARBA00023089"/>
    </source>
</evidence>
<dbReference type="PANTHER" id="PTHR31791">
    <property type="entry name" value="FRIGIDA-LIKE PROTEIN 3-RELATED"/>
    <property type="match status" value="1"/>
</dbReference>
<dbReference type="PANTHER" id="PTHR31791:SF10">
    <property type="entry name" value="FRIGIDA-LIKE PROTEIN"/>
    <property type="match status" value="1"/>
</dbReference>
<evidence type="ECO:0000313" key="8">
    <source>
        <dbReference type="Proteomes" id="UP001153076"/>
    </source>
</evidence>
<keyword evidence="8" id="KW-1185">Reference proteome</keyword>
<gene>
    <name evidence="7" type="ORF">Cgig2_030235</name>
</gene>
<dbReference type="Pfam" id="PF07899">
    <property type="entry name" value="Frigida"/>
    <property type="match status" value="1"/>
</dbReference>
<feature type="signal peptide" evidence="6">
    <location>
        <begin position="1"/>
        <end position="32"/>
    </location>
</feature>
<dbReference type="OrthoDB" id="1917867at2759"/>
<dbReference type="GO" id="GO:0009908">
    <property type="term" value="P:flower development"/>
    <property type="evidence" value="ECO:0007669"/>
    <property type="project" value="UniProtKB-KW"/>
</dbReference>
<dbReference type="GO" id="GO:0030154">
    <property type="term" value="P:cell differentiation"/>
    <property type="evidence" value="ECO:0007669"/>
    <property type="project" value="UniProtKB-KW"/>
</dbReference>
<evidence type="ECO:0000256" key="6">
    <source>
        <dbReference type="SAM" id="SignalP"/>
    </source>
</evidence>